<evidence type="ECO:0000256" key="2">
    <source>
        <dbReference type="ARBA" id="ARBA00006432"/>
    </source>
</evidence>
<dbReference type="PANTHER" id="PTHR24096">
    <property type="entry name" value="LONG-CHAIN-FATTY-ACID--COA LIGASE"/>
    <property type="match status" value="1"/>
</dbReference>
<keyword evidence="4" id="KW-0576">Peroxisome</keyword>
<feature type="transmembrane region" description="Helical" evidence="5">
    <location>
        <begin position="233"/>
        <end position="254"/>
    </location>
</feature>
<dbReference type="GO" id="GO:0016405">
    <property type="term" value="F:CoA-ligase activity"/>
    <property type="evidence" value="ECO:0007669"/>
    <property type="project" value="TreeGrafter"/>
</dbReference>
<dbReference type="PANTHER" id="PTHR24096:SF149">
    <property type="entry name" value="AMP-BINDING DOMAIN-CONTAINING PROTEIN-RELATED"/>
    <property type="match status" value="1"/>
</dbReference>
<dbReference type="FunFam" id="3.30.300.30:FF:000007">
    <property type="entry name" value="4-coumarate--CoA ligase 2"/>
    <property type="match status" value="1"/>
</dbReference>
<feature type="domain" description="AMP-dependent synthetase/ligase" evidence="6">
    <location>
        <begin position="40"/>
        <end position="397"/>
    </location>
</feature>
<dbReference type="Gene3D" id="2.30.38.10">
    <property type="entry name" value="Luciferase, Domain 3"/>
    <property type="match status" value="1"/>
</dbReference>
<comment type="caution">
    <text evidence="8">The sequence shown here is derived from an EMBL/GenBank/DDBJ whole genome shotgun (WGS) entry which is preliminary data.</text>
</comment>
<dbReference type="GO" id="GO:0005777">
    <property type="term" value="C:peroxisome"/>
    <property type="evidence" value="ECO:0007669"/>
    <property type="project" value="UniProtKB-SubCell"/>
</dbReference>
<keyword evidence="3" id="KW-0436">Ligase</keyword>
<dbReference type="AlphaFoldDB" id="A0AAW1TSU9"/>
<reference evidence="8 9" key="1">
    <citation type="submission" date="2023-03" db="EMBL/GenBank/DDBJ databases">
        <title>Genome insight into feeding habits of ladybird beetles.</title>
        <authorList>
            <person name="Li H.-S."/>
            <person name="Huang Y.-H."/>
            <person name="Pang H."/>
        </authorList>
    </citation>
    <scope>NUCLEOTIDE SEQUENCE [LARGE SCALE GENOMIC DNA]</scope>
    <source>
        <strain evidence="8">SYSU_2023b</strain>
        <tissue evidence="8">Whole body</tissue>
    </source>
</reference>
<dbReference type="CDD" id="cd05911">
    <property type="entry name" value="Firefly_Luc_like"/>
    <property type="match status" value="1"/>
</dbReference>
<dbReference type="InterPro" id="IPR020845">
    <property type="entry name" value="AMP-binding_CS"/>
</dbReference>
<accession>A0AAW1TSU9</accession>
<dbReference type="PROSITE" id="PS00455">
    <property type="entry name" value="AMP_BINDING"/>
    <property type="match status" value="1"/>
</dbReference>
<comment type="subcellular location">
    <subcellularLocation>
        <location evidence="1">Peroxisome</location>
    </subcellularLocation>
</comment>
<proteinExistence type="inferred from homology"/>
<evidence type="ECO:0000256" key="4">
    <source>
        <dbReference type="ARBA" id="ARBA00023140"/>
    </source>
</evidence>
<evidence type="ECO:0000256" key="3">
    <source>
        <dbReference type="ARBA" id="ARBA00022598"/>
    </source>
</evidence>
<dbReference type="Gene3D" id="3.40.50.980">
    <property type="match status" value="2"/>
</dbReference>
<keyword evidence="5" id="KW-0472">Membrane</keyword>
<evidence type="ECO:0000256" key="1">
    <source>
        <dbReference type="ARBA" id="ARBA00004275"/>
    </source>
</evidence>
<feature type="domain" description="AMP-binding enzyme C-terminal" evidence="7">
    <location>
        <begin position="449"/>
        <end position="525"/>
    </location>
</feature>
<keyword evidence="9" id="KW-1185">Reference proteome</keyword>
<name>A0AAW1TSU9_9CUCU</name>
<protein>
    <recommendedName>
        <fullName evidence="10">Luciferin 4-monooxygenase</fullName>
    </recommendedName>
</protein>
<evidence type="ECO:0008006" key="10">
    <source>
        <dbReference type="Google" id="ProtNLM"/>
    </source>
</evidence>
<gene>
    <name evidence="8" type="ORF">WA026_011655</name>
</gene>
<dbReference type="Pfam" id="PF13193">
    <property type="entry name" value="AMP-binding_C"/>
    <property type="match status" value="1"/>
</dbReference>
<keyword evidence="5" id="KW-1133">Transmembrane helix</keyword>
<comment type="similarity">
    <text evidence="2">Belongs to the ATP-dependent AMP-binding enzyme family.</text>
</comment>
<evidence type="ECO:0000313" key="9">
    <source>
        <dbReference type="Proteomes" id="UP001431783"/>
    </source>
</evidence>
<dbReference type="Pfam" id="PF00501">
    <property type="entry name" value="AMP-binding"/>
    <property type="match status" value="1"/>
</dbReference>
<dbReference type="Gene3D" id="3.30.300.30">
    <property type="match status" value="1"/>
</dbReference>
<sequence length="544" mass="61109">MEENIIKGEKIERKIFWNVGELTYNLLINFKNTVLQIDAATNQELTGSILLKRAVRLATFFKKYGIGLGDTVAIMSENRLEYCTVPVASFFVGATIAPLNPDYTVGELNHILNFSKPKLIFATPSAASKLKQVKEKLDCVKHIILFDSNEENDIFLSFNNIIKGSEDENAISTFSVEKYNPKETVAAIFCSSGTTGTPKGVMITHDNITSCIEIWSHNISRMKIDKNEDPRDVIIGITPFCHSFGFITMYFYILRGKLMIVSQKFSPTIFLDTIVKYRIRTIVAPPTLLVFLIKNPIVKQYDLSCVKEVIAGASPLGKETEIELRERFKFRHAGQSYGMTETTWGVISSPHQETKLGSVGRILPGMMAKIIDDKGNALGPYENGELCLKGPMIMKGYIGNEATTLNCIDEDRWLHTGDVAYYDNDKYFFIVDRTKELIKYKGFQVAPSELEDLLLSHPAVNDAAVIGLPDEYSGELPLAFVVKKPGKDVSSDELKRLISENLSSQKQLRGGVIFIDEIPRNHVGKTLRRVLKIEAVKRLLKHKF</sequence>
<organism evidence="8 9">
    <name type="scientific">Henosepilachna vigintioctopunctata</name>
    <dbReference type="NCBI Taxonomy" id="420089"/>
    <lineage>
        <taxon>Eukaryota</taxon>
        <taxon>Metazoa</taxon>
        <taxon>Ecdysozoa</taxon>
        <taxon>Arthropoda</taxon>
        <taxon>Hexapoda</taxon>
        <taxon>Insecta</taxon>
        <taxon>Pterygota</taxon>
        <taxon>Neoptera</taxon>
        <taxon>Endopterygota</taxon>
        <taxon>Coleoptera</taxon>
        <taxon>Polyphaga</taxon>
        <taxon>Cucujiformia</taxon>
        <taxon>Coccinelloidea</taxon>
        <taxon>Coccinellidae</taxon>
        <taxon>Epilachninae</taxon>
        <taxon>Epilachnini</taxon>
        <taxon>Henosepilachna</taxon>
    </lineage>
</organism>
<dbReference type="InterPro" id="IPR000873">
    <property type="entry name" value="AMP-dep_synth/lig_dom"/>
</dbReference>
<evidence type="ECO:0000259" key="6">
    <source>
        <dbReference type="Pfam" id="PF00501"/>
    </source>
</evidence>
<dbReference type="SUPFAM" id="SSF56801">
    <property type="entry name" value="Acetyl-CoA synthetase-like"/>
    <property type="match status" value="1"/>
</dbReference>
<evidence type="ECO:0000256" key="5">
    <source>
        <dbReference type="SAM" id="Phobius"/>
    </source>
</evidence>
<dbReference type="InterPro" id="IPR025110">
    <property type="entry name" value="AMP-bd_C"/>
</dbReference>
<keyword evidence="5" id="KW-0812">Transmembrane</keyword>
<evidence type="ECO:0000259" key="7">
    <source>
        <dbReference type="Pfam" id="PF13193"/>
    </source>
</evidence>
<dbReference type="EMBL" id="JARQZJ010000005">
    <property type="protein sequence ID" value="KAK9871402.1"/>
    <property type="molecule type" value="Genomic_DNA"/>
</dbReference>
<evidence type="ECO:0000313" key="8">
    <source>
        <dbReference type="EMBL" id="KAK9871402.1"/>
    </source>
</evidence>
<dbReference type="Proteomes" id="UP001431783">
    <property type="component" value="Unassembled WGS sequence"/>
</dbReference>
<dbReference type="InterPro" id="IPR045851">
    <property type="entry name" value="AMP-bd_C_sf"/>
</dbReference>